<dbReference type="EMBL" id="UOFQ01000028">
    <property type="protein sequence ID" value="VAW85599.1"/>
    <property type="molecule type" value="Genomic_DNA"/>
</dbReference>
<evidence type="ECO:0000256" key="9">
    <source>
        <dbReference type="SAM" id="Phobius"/>
    </source>
</evidence>
<keyword evidence="5" id="KW-0653">Protein transport</keyword>
<evidence type="ECO:0000256" key="3">
    <source>
        <dbReference type="ARBA" id="ARBA00022475"/>
    </source>
</evidence>
<dbReference type="PANTHER" id="PTHR33910">
    <property type="entry name" value="PROTEIN TRANSLOCASE SUBUNIT SECE"/>
    <property type="match status" value="1"/>
</dbReference>
<name>A0A3B0ZH31_9ZZZZ</name>
<feature type="transmembrane region" description="Helical" evidence="9">
    <location>
        <begin position="29"/>
        <end position="59"/>
    </location>
</feature>
<keyword evidence="7" id="KW-0811">Translocation</keyword>
<keyword evidence="2" id="KW-0813">Transport</keyword>
<dbReference type="Pfam" id="PF00584">
    <property type="entry name" value="SecE"/>
    <property type="match status" value="1"/>
</dbReference>
<dbReference type="InterPro" id="IPR001901">
    <property type="entry name" value="Translocase_SecE/Sec61-g"/>
</dbReference>
<dbReference type="GO" id="GO:0009306">
    <property type="term" value="P:protein secretion"/>
    <property type="evidence" value="ECO:0007669"/>
    <property type="project" value="InterPro"/>
</dbReference>
<evidence type="ECO:0000256" key="7">
    <source>
        <dbReference type="ARBA" id="ARBA00023010"/>
    </source>
</evidence>
<dbReference type="InterPro" id="IPR038379">
    <property type="entry name" value="SecE_sf"/>
</dbReference>
<dbReference type="PANTHER" id="PTHR33910:SF1">
    <property type="entry name" value="PROTEIN TRANSLOCASE SUBUNIT SECE"/>
    <property type="match status" value="1"/>
</dbReference>
<evidence type="ECO:0000313" key="10">
    <source>
        <dbReference type="EMBL" id="VAW85599.1"/>
    </source>
</evidence>
<evidence type="ECO:0000256" key="4">
    <source>
        <dbReference type="ARBA" id="ARBA00022692"/>
    </source>
</evidence>
<dbReference type="InterPro" id="IPR005807">
    <property type="entry name" value="SecE_bac"/>
</dbReference>
<dbReference type="GO" id="GO:0006886">
    <property type="term" value="P:intracellular protein transport"/>
    <property type="evidence" value="ECO:0007669"/>
    <property type="project" value="InterPro"/>
</dbReference>
<organism evidence="10">
    <name type="scientific">hydrothermal vent metagenome</name>
    <dbReference type="NCBI Taxonomy" id="652676"/>
    <lineage>
        <taxon>unclassified sequences</taxon>
        <taxon>metagenomes</taxon>
        <taxon>ecological metagenomes</taxon>
    </lineage>
</organism>
<dbReference type="GO" id="GO:0005886">
    <property type="term" value="C:plasma membrane"/>
    <property type="evidence" value="ECO:0007669"/>
    <property type="project" value="TreeGrafter"/>
</dbReference>
<keyword evidence="6 9" id="KW-1133">Transmembrane helix</keyword>
<dbReference type="GO" id="GO:0006605">
    <property type="term" value="P:protein targeting"/>
    <property type="evidence" value="ECO:0007669"/>
    <property type="project" value="InterPro"/>
</dbReference>
<evidence type="ECO:0000256" key="1">
    <source>
        <dbReference type="ARBA" id="ARBA00004370"/>
    </source>
</evidence>
<sequence length="114" mass="12421">MDKLKFLLAVLVLGGAVFGFYHFGEESMLYRVIGMLAALGIATAIMLQTVVGQQAWGFLGDARTEARKVVWPSRKDTVQTTLMVLAMAILCAILLWLFDSFLSWAVSYLTGAGG</sequence>
<keyword evidence="3" id="KW-1003">Cell membrane</keyword>
<dbReference type="NCBIfam" id="TIGR00964">
    <property type="entry name" value="secE_bact"/>
    <property type="match status" value="1"/>
</dbReference>
<dbReference type="PRINTS" id="PR01650">
    <property type="entry name" value="SECETRNLCASE"/>
</dbReference>
<evidence type="ECO:0000256" key="6">
    <source>
        <dbReference type="ARBA" id="ARBA00022989"/>
    </source>
</evidence>
<gene>
    <name evidence="10" type="ORF">MNBD_GAMMA17-912</name>
</gene>
<reference evidence="10" key="1">
    <citation type="submission" date="2018-06" db="EMBL/GenBank/DDBJ databases">
        <authorList>
            <person name="Zhirakovskaya E."/>
        </authorList>
    </citation>
    <scope>NUCLEOTIDE SEQUENCE</scope>
</reference>
<accession>A0A3B0ZH31</accession>
<evidence type="ECO:0000256" key="5">
    <source>
        <dbReference type="ARBA" id="ARBA00022927"/>
    </source>
</evidence>
<keyword evidence="4 9" id="KW-0812">Transmembrane</keyword>
<evidence type="ECO:0000256" key="2">
    <source>
        <dbReference type="ARBA" id="ARBA00022448"/>
    </source>
</evidence>
<feature type="transmembrane region" description="Helical" evidence="9">
    <location>
        <begin position="80"/>
        <end position="98"/>
    </location>
</feature>
<dbReference type="Gene3D" id="1.20.5.1030">
    <property type="entry name" value="Preprotein translocase secy subunit"/>
    <property type="match status" value="1"/>
</dbReference>
<keyword evidence="8 9" id="KW-0472">Membrane</keyword>
<evidence type="ECO:0000256" key="8">
    <source>
        <dbReference type="ARBA" id="ARBA00023136"/>
    </source>
</evidence>
<dbReference type="HAMAP" id="MF_00422">
    <property type="entry name" value="SecE"/>
    <property type="match status" value="1"/>
</dbReference>
<dbReference type="GO" id="GO:0008320">
    <property type="term" value="F:protein transmembrane transporter activity"/>
    <property type="evidence" value="ECO:0007669"/>
    <property type="project" value="InterPro"/>
</dbReference>
<protein>
    <submittedName>
        <fullName evidence="10">Protein translocase subunit SecE</fullName>
    </submittedName>
</protein>
<proteinExistence type="inferred from homology"/>
<dbReference type="AlphaFoldDB" id="A0A3B0ZH31"/>
<dbReference type="GO" id="GO:0043952">
    <property type="term" value="P:protein transport by the Sec complex"/>
    <property type="evidence" value="ECO:0007669"/>
    <property type="project" value="TreeGrafter"/>
</dbReference>
<comment type="subcellular location">
    <subcellularLocation>
        <location evidence="1">Membrane</location>
    </subcellularLocation>
</comment>